<evidence type="ECO:0000256" key="1">
    <source>
        <dbReference type="SAM" id="SignalP"/>
    </source>
</evidence>
<feature type="signal peptide" evidence="1">
    <location>
        <begin position="1"/>
        <end position="20"/>
    </location>
</feature>
<dbReference type="RefSeq" id="WP_135246865.1">
    <property type="nucleotide sequence ID" value="NZ_SIHO01000003.1"/>
</dbReference>
<feature type="chain" id="PRO_5021236679" description="Capsule assembly Wzi family protein" evidence="1">
    <location>
        <begin position="21"/>
        <end position="518"/>
    </location>
</feature>
<dbReference type="Gene3D" id="2.40.160.130">
    <property type="entry name" value="Capsule assembly protein Wzi"/>
    <property type="match status" value="1"/>
</dbReference>
<dbReference type="InterPro" id="IPR038636">
    <property type="entry name" value="Wzi_sf"/>
</dbReference>
<name>A0A4Y9EKS5_9SPHN</name>
<protein>
    <recommendedName>
        <fullName evidence="4">Capsule assembly Wzi family protein</fullName>
    </recommendedName>
</protein>
<comment type="caution">
    <text evidence="2">The sequence shown here is derived from an EMBL/GenBank/DDBJ whole genome shotgun (WGS) entry which is preliminary data.</text>
</comment>
<evidence type="ECO:0008006" key="4">
    <source>
        <dbReference type="Google" id="ProtNLM"/>
    </source>
</evidence>
<sequence length="518" mass="56670">MRFAVPIALLLATVAIPALADPFAQITDRRFRQDIVTMKAAGLIIGPIDSWPMAWAQIDKGLDNAADGRVLAPDVAAAVARVGALSDLAHKNMVVELRANATNGAALARDFNGTARENFDGSAKVDLTSGNFSANIGIRYAPNQRGNDYDFSPSQIAAVWGNWVWYAGYTNIWAGPGEDGALLFSNSARPMPKIGFKRLVPYTMDVPILKWLGPTSFEMFLAFQNEPRDYPDAWVIGTRLSFEPFVGMTLSFNRMQQLCGQGRPCGWSQIWGSFTGINNGDNSGTSEQSFFAQPGNQIAGFDISYVHRFGQVTAKIYAEAEAEDADNIVLEQYARMIGASFSGPIGTKGATWQAGVEYSDTLASQLFEGTFLSGALGNKTWPTSMYNNQLYYSGFTYNVKPIGYWTDGDSNNLAFSGSLTDTSNRRWYGSVRFTNINTSNLGDPGQPIIFPDPPSREGYIAYRISANEESINIVTGGVLWPTQFGDITLEARYQSDSPNTPGYVDKQAQVEFGYLGRF</sequence>
<evidence type="ECO:0000313" key="3">
    <source>
        <dbReference type="Proteomes" id="UP000297737"/>
    </source>
</evidence>
<keyword evidence="1" id="KW-0732">Signal</keyword>
<dbReference type="Pfam" id="PF14052">
    <property type="entry name" value="Caps_assemb_Wzi"/>
    <property type="match status" value="1"/>
</dbReference>
<accession>A0A4Y9EKS5</accession>
<organism evidence="2 3">
    <name type="scientific">Glacieibacterium arshaanense</name>
    <dbReference type="NCBI Taxonomy" id="2511025"/>
    <lineage>
        <taxon>Bacteria</taxon>
        <taxon>Pseudomonadati</taxon>
        <taxon>Pseudomonadota</taxon>
        <taxon>Alphaproteobacteria</taxon>
        <taxon>Sphingomonadales</taxon>
        <taxon>Sphingosinicellaceae</taxon>
        <taxon>Glacieibacterium</taxon>
    </lineage>
</organism>
<reference evidence="2 3" key="1">
    <citation type="submission" date="2019-02" db="EMBL/GenBank/DDBJ databases">
        <title>Polymorphobacter sp. isolated from the lake at the Tibet of China.</title>
        <authorList>
            <person name="Li A."/>
        </authorList>
    </citation>
    <scope>NUCLEOTIDE SEQUENCE [LARGE SCALE GENOMIC DNA]</scope>
    <source>
        <strain evidence="2 3">DJ1R-1</strain>
    </source>
</reference>
<proteinExistence type="predicted"/>
<dbReference type="Proteomes" id="UP000297737">
    <property type="component" value="Unassembled WGS sequence"/>
</dbReference>
<keyword evidence="3" id="KW-1185">Reference proteome</keyword>
<dbReference type="InterPro" id="IPR026950">
    <property type="entry name" value="Caps_assemb_Wzi"/>
</dbReference>
<evidence type="ECO:0000313" key="2">
    <source>
        <dbReference type="EMBL" id="TFU01361.1"/>
    </source>
</evidence>
<dbReference type="AlphaFoldDB" id="A0A4Y9EKS5"/>
<dbReference type="EMBL" id="SIHO01000003">
    <property type="protein sequence ID" value="TFU01361.1"/>
    <property type="molecule type" value="Genomic_DNA"/>
</dbReference>
<gene>
    <name evidence="2" type="ORF">EUV02_13815</name>
</gene>
<dbReference type="OrthoDB" id="101884at2"/>